<comment type="caution">
    <text evidence="2">The sequence shown here is derived from an EMBL/GenBank/DDBJ whole genome shotgun (WGS) entry which is preliminary data.</text>
</comment>
<accession>A0A3A4R1J5</accession>
<evidence type="ECO:0000313" key="2">
    <source>
        <dbReference type="EMBL" id="RJP59990.1"/>
    </source>
</evidence>
<gene>
    <name evidence="2" type="ORF">C4541_04985</name>
</gene>
<organism evidence="2 3">
    <name type="scientific">Candidatus Auribacter fodinae</name>
    <dbReference type="NCBI Taxonomy" id="2093366"/>
    <lineage>
        <taxon>Bacteria</taxon>
        <taxon>Pseudomonadati</taxon>
        <taxon>Candidatus Auribacterota</taxon>
        <taxon>Candidatus Auribacteria</taxon>
        <taxon>Candidatus Auribacterales</taxon>
        <taxon>Candidatus Auribacteraceae</taxon>
        <taxon>Candidatus Auribacter</taxon>
    </lineage>
</organism>
<keyword evidence="1" id="KW-0175">Coiled coil</keyword>
<proteinExistence type="predicted"/>
<name>A0A3A4R1J5_9BACT</name>
<dbReference type="Proteomes" id="UP000266426">
    <property type="component" value="Unassembled WGS sequence"/>
</dbReference>
<protein>
    <submittedName>
        <fullName evidence="2">Uncharacterized protein</fullName>
    </submittedName>
</protein>
<dbReference type="AlphaFoldDB" id="A0A3A4R1J5"/>
<evidence type="ECO:0000256" key="1">
    <source>
        <dbReference type="SAM" id="Coils"/>
    </source>
</evidence>
<evidence type="ECO:0000313" key="3">
    <source>
        <dbReference type="Proteomes" id="UP000266426"/>
    </source>
</evidence>
<dbReference type="EMBL" id="QZJZ01000037">
    <property type="protein sequence ID" value="RJP59990.1"/>
    <property type="molecule type" value="Genomic_DNA"/>
</dbReference>
<sequence>MLKILKNLLKKLKKNNSNLKVQEEYLEQIEALGNILAHKAHIRSNTKSILAGIDHFYRIIERLLKIKEENPYHYERIVYSDDLKKSLESDKDNADHLLSKPAEHQKPIFFPLQQIVKIHESALQAKSPEISRRTARRMIDISDQFSTLKDESFFINHCLENIIEMYRLAYKAEDESKYELVIGWYLVVYNDNNFIFDYLDLYNRTFFDLIVLVICNSDITAWKNALNFLTHGLLLRLDRYIHSESLLDPLIDNGCEEAFLELSRSPKIKTLDKTYESIYTYEQYTAWKNDFEEYYSTTLKAVKNKDIIPKLDDMRSDILSKAKTWYKINNLYNIVFAICAYCYFRKKFDFIKEIWSYNRPLSGMASTWGGHNIIPYKLAEILELYLNQDGFRRSSPRFEFNIDNQYYFDRVFILILFFYVQLPQKTSIDISFLEDVHKLNRLIFRKESLETALADVSSLDEDLLILPSQRKPPKFEKRQSEIEQVEPKEPISVKHFTKEINDLIQELCNQAEFRKEELKKEKPLSQNKVTKFINETLQQYQDFATFKGLYREREESFKGKIDIKNKGAFFSITPQLLDKEFFLDDWDSSLSHRFGEGIARSENKDILTQLLPACIPTQSIEELLTDEKFIEEMDDFVLLLVNYRRYDFMKKYRKYYKPPADIKGDIKGWFVYNDQEFSIKSLPINDKEICLLLFLNKNKLGRYVQHSPLNEGDDPKSVYDGLYINIKPFEEDRLFNITVEKRLAEENQKTTKEKIENELKHQVILKIQERYEIELPDDFQGYYINIDEEPE</sequence>
<reference evidence="2 3" key="1">
    <citation type="journal article" date="2017" name="ISME J.">
        <title>Energy and carbon metabolisms in a deep terrestrial subsurface fluid microbial community.</title>
        <authorList>
            <person name="Momper L."/>
            <person name="Jungbluth S.P."/>
            <person name="Lee M.D."/>
            <person name="Amend J.P."/>
        </authorList>
    </citation>
    <scope>NUCLEOTIDE SEQUENCE [LARGE SCALE GENOMIC DNA]</scope>
    <source>
        <strain evidence="2">SURF_26</strain>
    </source>
</reference>
<feature type="coiled-coil region" evidence="1">
    <location>
        <begin position="2"/>
        <end position="29"/>
    </location>
</feature>